<protein>
    <submittedName>
        <fullName evidence="1">Uncharacterized protein</fullName>
    </submittedName>
</protein>
<name>A0A8K0CAH8_IGNLU</name>
<feature type="non-terminal residue" evidence="1">
    <location>
        <position position="158"/>
    </location>
</feature>
<dbReference type="AlphaFoldDB" id="A0A8K0CAH8"/>
<dbReference type="Proteomes" id="UP000801492">
    <property type="component" value="Unassembled WGS sequence"/>
</dbReference>
<evidence type="ECO:0000313" key="1">
    <source>
        <dbReference type="EMBL" id="KAF2883658.1"/>
    </source>
</evidence>
<gene>
    <name evidence="1" type="ORF">ILUMI_22530</name>
</gene>
<comment type="caution">
    <text evidence="1">The sequence shown here is derived from an EMBL/GenBank/DDBJ whole genome shotgun (WGS) entry which is preliminary data.</text>
</comment>
<proteinExistence type="predicted"/>
<dbReference type="EMBL" id="VTPC01090314">
    <property type="protein sequence ID" value="KAF2883658.1"/>
    <property type="molecule type" value="Genomic_DNA"/>
</dbReference>
<sequence>LELNLTFLCPPLSTCQPLFTAGAQRRHLLQDACKSRLPDFEVDGRDGEVVVLEEVASYPEEIPEALQGDGTAVDDFEEENWKAVLSKIVVSPNSPANRFVEGGFGFDWPLMVASEILASLLTETVALDTWDDAATRRLFASFSLATQSVDWLLEVGQR</sequence>
<reference evidence="1" key="1">
    <citation type="submission" date="2019-08" db="EMBL/GenBank/DDBJ databases">
        <title>The genome of the North American firefly Photinus pyralis.</title>
        <authorList>
            <consortium name="Photinus pyralis genome working group"/>
            <person name="Fallon T.R."/>
            <person name="Sander Lower S.E."/>
            <person name="Weng J.-K."/>
        </authorList>
    </citation>
    <scope>NUCLEOTIDE SEQUENCE</scope>
    <source>
        <strain evidence="1">TRF0915ILg1</strain>
        <tissue evidence="1">Whole body</tissue>
    </source>
</reference>
<accession>A0A8K0CAH8</accession>
<feature type="non-terminal residue" evidence="1">
    <location>
        <position position="1"/>
    </location>
</feature>
<keyword evidence="2" id="KW-1185">Reference proteome</keyword>
<organism evidence="1 2">
    <name type="scientific">Ignelater luminosus</name>
    <name type="common">Cucubano</name>
    <name type="synonym">Pyrophorus luminosus</name>
    <dbReference type="NCBI Taxonomy" id="2038154"/>
    <lineage>
        <taxon>Eukaryota</taxon>
        <taxon>Metazoa</taxon>
        <taxon>Ecdysozoa</taxon>
        <taxon>Arthropoda</taxon>
        <taxon>Hexapoda</taxon>
        <taxon>Insecta</taxon>
        <taxon>Pterygota</taxon>
        <taxon>Neoptera</taxon>
        <taxon>Endopterygota</taxon>
        <taxon>Coleoptera</taxon>
        <taxon>Polyphaga</taxon>
        <taxon>Elateriformia</taxon>
        <taxon>Elateroidea</taxon>
        <taxon>Elateridae</taxon>
        <taxon>Agrypninae</taxon>
        <taxon>Pyrophorini</taxon>
        <taxon>Ignelater</taxon>
    </lineage>
</organism>
<evidence type="ECO:0000313" key="2">
    <source>
        <dbReference type="Proteomes" id="UP000801492"/>
    </source>
</evidence>